<name>A0A2C6JEC7_9APIC</name>
<dbReference type="AlphaFoldDB" id="A0A2C6JEC7"/>
<sequence length="114" mass="12667">QEETESFERESRDTVCFYYVHTATFCQPESPWTKSACVCLPGPAFTPSEPAPPTRLDSRSDRLSSAILRPCGGRTVVSYIAMSLLTHTLYSSHSSRRVVMSPSFSSHLFPCLTS</sequence>
<reference evidence="1 2" key="1">
    <citation type="journal article" date="2017" name="Int. J. Parasitol.">
        <title>The genome of the protozoan parasite Cystoisospora suis and a reverse vaccinology approach to identify vaccine candidates.</title>
        <authorList>
            <person name="Palmieri N."/>
            <person name="Shrestha A."/>
            <person name="Ruttkowski B."/>
            <person name="Beck T."/>
            <person name="Vogl C."/>
            <person name="Tomley F."/>
            <person name="Blake D.P."/>
            <person name="Joachim A."/>
        </authorList>
    </citation>
    <scope>NUCLEOTIDE SEQUENCE [LARGE SCALE GENOMIC DNA]</scope>
    <source>
        <strain evidence="1 2">Wien I</strain>
    </source>
</reference>
<accession>A0A2C6JEC7</accession>
<proteinExistence type="predicted"/>
<dbReference type="Proteomes" id="UP000221165">
    <property type="component" value="Unassembled WGS sequence"/>
</dbReference>
<organism evidence="1 2">
    <name type="scientific">Cystoisospora suis</name>
    <dbReference type="NCBI Taxonomy" id="483139"/>
    <lineage>
        <taxon>Eukaryota</taxon>
        <taxon>Sar</taxon>
        <taxon>Alveolata</taxon>
        <taxon>Apicomplexa</taxon>
        <taxon>Conoidasida</taxon>
        <taxon>Coccidia</taxon>
        <taxon>Eucoccidiorida</taxon>
        <taxon>Eimeriorina</taxon>
        <taxon>Sarcocystidae</taxon>
        <taxon>Cystoisospora</taxon>
    </lineage>
</organism>
<dbReference type="GeneID" id="94433264"/>
<evidence type="ECO:0000313" key="1">
    <source>
        <dbReference type="EMBL" id="PHJ16241.1"/>
    </source>
</evidence>
<dbReference type="EMBL" id="MIGC01006373">
    <property type="protein sequence ID" value="PHJ16241.1"/>
    <property type="molecule type" value="Genomic_DNA"/>
</dbReference>
<gene>
    <name evidence="1" type="ORF">CSUI_009945</name>
</gene>
<comment type="caution">
    <text evidence="1">The sequence shown here is derived from an EMBL/GenBank/DDBJ whole genome shotgun (WGS) entry which is preliminary data.</text>
</comment>
<feature type="non-terminal residue" evidence="1">
    <location>
        <position position="1"/>
    </location>
</feature>
<protein>
    <submittedName>
        <fullName evidence="1">Uncharacterized protein</fullName>
    </submittedName>
</protein>
<dbReference type="VEuPathDB" id="ToxoDB:CSUI_009945"/>
<dbReference type="RefSeq" id="XP_067917970.1">
    <property type="nucleotide sequence ID" value="XM_068070053.1"/>
</dbReference>
<evidence type="ECO:0000313" key="2">
    <source>
        <dbReference type="Proteomes" id="UP000221165"/>
    </source>
</evidence>
<keyword evidence="2" id="KW-1185">Reference proteome</keyword>
<feature type="non-terminal residue" evidence="1">
    <location>
        <position position="114"/>
    </location>
</feature>